<organism evidence="4 5">
    <name type="scientific">Desulfonema limicola</name>
    <dbReference type="NCBI Taxonomy" id="45656"/>
    <lineage>
        <taxon>Bacteria</taxon>
        <taxon>Pseudomonadati</taxon>
        <taxon>Thermodesulfobacteriota</taxon>
        <taxon>Desulfobacteria</taxon>
        <taxon>Desulfobacterales</taxon>
        <taxon>Desulfococcaceae</taxon>
        <taxon>Desulfonema</taxon>
    </lineage>
</organism>
<proteinExistence type="predicted"/>
<gene>
    <name evidence="4" type="ORF">dnl_21540</name>
</gene>
<sequence length="361" mass="40629">MNKDKPFTSVSRPKILHFHESNGPVDEAIYGLMEKAGGIRQHKYIREMIIAALKAGQEDEDQADLRLMNTTLKEMRFTAKIFGPYREVKKVTVFGSARIMPDVAAYQAAVLLGKKLQEAGYMVITGGGPGIMQAVNEGAGARYSFGINIQLPFEQKTNHIVDGNPKSITYKYFFNRKVAFIKEAHAVVLFPGGFGTLDEAMEVLTLVQTGKRNLIPLILIDPPGSSYWKTWIDFLQQELMVQGYINPPDFNLFHLADNAQQAVDLINQFYKRFHSLVYAGKKLVIRMNSKISENKILKLNASFSDILVHGGKIISSGPLPEELDESGMDHLPRIIVDFDRLNFGRLRKMIDVINSDEFDTQ</sequence>
<dbReference type="SUPFAM" id="SSF102405">
    <property type="entry name" value="MCP/YpsA-like"/>
    <property type="match status" value="1"/>
</dbReference>
<dbReference type="GO" id="GO:0009691">
    <property type="term" value="P:cytokinin biosynthetic process"/>
    <property type="evidence" value="ECO:0007669"/>
    <property type="project" value="InterPro"/>
</dbReference>
<name>A0A975GG35_9BACT</name>
<comment type="catalytic activity">
    <reaction evidence="1">
        <text>AMP + H2O = D-ribose 5-phosphate + adenine</text>
        <dbReference type="Rhea" id="RHEA:20129"/>
        <dbReference type="ChEBI" id="CHEBI:15377"/>
        <dbReference type="ChEBI" id="CHEBI:16708"/>
        <dbReference type="ChEBI" id="CHEBI:78346"/>
        <dbReference type="ChEBI" id="CHEBI:456215"/>
        <dbReference type="EC" id="3.2.2.4"/>
    </reaction>
</comment>
<evidence type="ECO:0000313" key="5">
    <source>
        <dbReference type="Proteomes" id="UP000663720"/>
    </source>
</evidence>
<dbReference type="PANTHER" id="PTHR43393:SF2">
    <property type="entry name" value="CYTOKININ RIBOSIDE 5'-MONOPHOSPHATE PHOSPHORIBOHYDROLASE"/>
    <property type="match status" value="1"/>
</dbReference>
<dbReference type="EC" id="3.2.2.4" evidence="2"/>
<evidence type="ECO:0000256" key="1">
    <source>
        <dbReference type="ARBA" id="ARBA00000274"/>
    </source>
</evidence>
<dbReference type="InterPro" id="IPR005269">
    <property type="entry name" value="LOG"/>
</dbReference>
<evidence type="ECO:0000256" key="2">
    <source>
        <dbReference type="ARBA" id="ARBA00011985"/>
    </source>
</evidence>
<dbReference type="InterPro" id="IPR031100">
    <property type="entry name" value="LOG_fam"/>
</dbReference>
<dbReference type="AlphaFoldDB" id="A0A975GG35"/>
<dbReference type="InterPro" id="IPR052341">
    <property type="entry name" value="LOG_family_nucleotidases"/>
</dbReference>
<dbReference type="PANTHER" id="PTHR43393">
    <property type="entry name" value="CYTOKININ RIBOSIDE 5'-MONOPHOSPHATE PHOSPHORIBOHYDROLASE"/>
    <property type="match status" value="1"/>
</dbReference>
<dbReference type="EMBL" id="CP061799">
    <property type="protein sequence ID" value="QTA79872.1"/>
    <property type="molecule type" value="Genomic_DNA"/>
</dbReference>
<reference evidence="4" key="1">
    <citation type="journal article" date="2021" name="Microb. Physiol.">
        <title>Proteogenomic Insights into the Physiology of Marine, Sulfate-Reducing, Filamentous Desulfonema limicola and Desulfonema magnum.</title>
        <authorList>
            <person name="Schnaars V."/>
            <person name="Wohlbrand L."/>
            <person name="Scheve S."/>
            <person name="Hinrichs C."/>
            <person name="Reinhardt R."/>
            <person name="Rabus R."/>
        </authorList>
    </citation>
    <scope>NUCLEOTIDE SEQUENCE</scope>
    <source>
        <strain evidence="4">5ac10</strain>
    </source>
</reference>
<dbReference type="GO" id="GO:0008714">
    <property type="term" value="F:AMP nucleosidase activity"/>
    <property type="evidence" value="ECO:0007669"/>
    <property type="project" value="UniProtKB-EC"/>
</dbReference>
<dbReference type="GO" id="GO:0005829">
    <property type="term" value="C:cytosol"/>
    <property type="evidence" value="ECO:0007669"/>
    <property type="project" value="TreeGrafter"/>
</dbReference>
<dbReference type="KEGG" id="dli:dnl_21540"/>
<dbReference type="NCBIfam" id="TIGR00730">
    <property type="entry name" value="Rossman fold protein, TIGR00730 family"/>
    <property type="match status" value="1"/>
</dbReference>
<evidence type="ECO:0000313" key="4">
    <source>
        <dbReference type="EMBL" id="QTA79872.1"/>
    </source>
</evidence>
<dbReference type="Gene3D" id="3.40.50.450">
    <property type="match status" value="1"/>
</dbReference>
<dbReference type="Proteomes" id="UP000663720">
    <property type="component" value="Chromosome"/>
</dbReference>
<accession>A0A975GG35</accession>
<protein>
    <recommendedName>
        <fullName evidence="3">AMP nucleosidase</fullName>
        <ecNumber evidence="2">3.2.2.4</ecNumber>
    </recommendedName>
    <alternativeName>
        <fullName evidence="3">AMP nucleosidase</fullName>
    </alternativeName>
</protein>
<dbReference type="RefSeq" id="WP_207691576.1">
    <property type="nucleotide sequence ID" value="NZ_CP061799.1"/>
</dbReference>
<dbReference type="Pfam" id="PF03641">
    <property type="entry name" value="Lysine_decarbox"/>
    <property type="match status" value="1"/>
</dbReference>
<evidence type="ECO:0000256" key="3">
    <source>
        <dbReference type="ARBA" id="ARBA00031983"/>
    </source>
</evidence>
<keyword evidence="5" id="KW-1185">Reference proteome</keyword>